<accession>A0A7N0RHG6</accession>
<evidence type="ECO:0000313" key="8">
    <source>
        <dbReference type="Proteomes" id="UP000594263"/>
    </source>
</evidence>
<organism evidence="7 8">
    <name type="scientific">Kalanchoe fedtschenkoi</name>
    <name type="common">Lavender scallops</name>
    <name type="synonym">South American air plant</name>
    <dbReference type="NCBI Taxonomy" id="63787"/>
    <lineage>
        <taxon>Eukaryota</taxon>
        <taxon>Viridiplantae</taxon>
        <taxon>Streptophyta</taxon>
        <taxon>Embryophyta</taxon>
        <taxon>Tracheophyta</taxon>
        <taxon>Spermatophyta</taxon>
        <taxon>Magnoliopsida</taxon>
        <taxon>eudicotyledons</taxon>
        <taxon>Gunneridae</taxon>
        <taxon>Pentapetalae</taxon>
        <taxon>Saxifragales</taxon>
        <taxon>Crassulaceae</taxon>
        <taxon>Kalanchoe</taxon>
    </lineage>
</organism>
<keyword evidence="4" id="KW-0611">Plant defense</keyword>
<dbReference type="InterPro" id="IPR010851">
    <property type="entry name" value="DEFL"/>
</dbReference>
<evidence type="ECO:0000256" key="1">
    <source>
        <dbReference type="ARBA" id="ARBA00006722"/>
    </source>
</evidence>
<dbReference type="GO" id="GO:0050832">
    <property type="term" value="P:defense response to fungus"/>
    <property type="evidence" value="ECO:0007669"/>
    <property type="project" value="UniProtKB-KW"/>
</dbReference>
<evidence type="ECO:0000256" key="3">
    <source>
        <dbReference type="ARBA" id="ARBA00022577"/>
    </source>
</evidence>
<name>A0A7N0RHG6_KALFE</name>
<reference evidence="7" key="1">
    <citation type="submission" date="2021-01" db="UniProtKB">
        <authorList>
            <consortium name="EnsemblPlants"/>
        </authorList>
    </citation>
    <scope>IDENTIFICATION</scope>
</reference>
<evidence type="ECO:0000256" key="4">
    <source>
        <dbReference type="ARBA" id="ARBA00022821"/>
    </source>
</evidence>
<comment type="similarity">
    <text evidence="1">Belongs to the DEFL family.</text>
</comment>
<dbReference type="Proteomes" id="UP000594263">
    <property type="component" value="Unplaced"/>
</dbReference>
<dbReference type="EnsemblPlants" id="Kaladp0011s0036.1.v1.1">
    <property type="protein sequence ID" value="Kaladp0011s0036.1.v1.1"/>
    <property type="gene ID" value="Kaladp0011s0036.v1.1"/>
</dbReference>
<evidence type="ECO:0000256" key="5">
    <source>
        <dbReference type="ARBA" id="ARBA00023157"/>
    </source>
</evidence>
<sequence>MAKVSSISLLFAFLLFSAVSLNVAVSQGEAAAGRRCQVVLRQSGCDLATCRRQCYQQYNGNGQCVAASGGLNPTYKCVCFYSC</sequence>
<keyword evidence="5" id="KW-1015">Disulfide bond</keyword>
<evidence type="ECO:0000313" key="7">
    <source>
        <dbReference type="EnsemblPlants" id="Kaladp0011s0036.1.v1.1"/>
    </source>
</evidence>
<feature type="signal peptide" evidence="6">
    <location>
        <begin position="1"/>
        <end position="20"/>
    </location>
</feature>
<dbReference type="PANTHER" id="PTHR33830">
    <property type="entry name" value="DEFENSIN-LIKE PROTEIN 184-RELATED"/>
    <property type="match status" value="1"/>
</dbReference>
<protein>
    <submittedName>
        <fullName evidence="7">Uncharacterized protein</fullName>
    </submittedName>
</protein>
<dbReference type="PANTHER" id="PTHR33830:SF3">
    <property type="entry name" value="DEFENSIN-LIKE PROTEIN 127-RELATED"/>
    <property type="match status" value="1"/>
</dbReference>
<dbReference type="Pfam" id="PF07333">
    <property type="entry name" value="SLR1-BP"/>
    <property type="match status" value="1"/>
</dbReference>
<keyword evidence="8" id="KW-1185">Reference proteome</keyword>
<evidence type="ECO:0000256" key="2">
    <source>
        <dbReference type="ARBA" id="ARBA00022529"/>
    </source>
</evidence>
<evidence type="ECO:0000256" key="6">
    <source>
        <dbReference type="SAM" id="SignalP"/>
    </source>
</evidence>
<keyword evidence="6" id="KW-0732">Signal</keyword>
<dbReference type="GO" id="GO:0031640">
    <property type="term" value="P:killing of cells of another organism"/>
    <property type="evidence" value="ECO:0007669"/>
    <property type="project" value="UniProtKB-KW"/>
</dbReference>
<dbReference type="Gramene" id="Kaladp0011s0036.1.v1.1">
    <property type="protein sequence ID" value="Kaladp0011s0036.1.v1.1"/>
    <property type="gene ID" value="Kaladp0011s0036.v1.1"/>
</dbReference>
<dbReference type="OMA" id="FTSMEAD"/>
<feature type="chain" id="PRO_5029745854" evidence="6">
    <location>
        <begin position="21"/>
        <end position="83"/>
    </location>
</feature>
<keyword evidence="2" id="KW-0929">Antimicrobial</keyword>
<keyword evidence="3" id="KW-0295">Fungicide</keyword>
<dbReference type="AlphaFoldDB" id="A0A7N0RHG6"/>
<proteinExistence type="inferred from homology"/>